<dbReference type="RefSeq" id="WP_013538048.1">
    <property type="nucleotide sequence ID" value="NC_014926.1"/>
</dbReference>
<dbReference type="PANTHER" id="PTHR34654">
    <property type="entry name" value="UPF0109 PROTEIN SCO5592"/>
    <property type="match status" value="1"/>
</dbReference>
<dbReference type="STRING" id="648996.Theam_1299"/>
<keyword evidence="2 3" id="KW-0694">RNA-binding</keyword>
<accession>E8T3D0</accession>
<dbReference type="SUPFAM" id="SSF54814">
    <property type="entry name" value="Prokaryotic type KH domain (KH-domain type II)"/>
    <property type="match status" value="1"/>
</dbReference>
<dbReference type="PROSITE" id="PS50084">
    <property type="entry name" value="KH_TYPE_1"/>
    <property type="match status" value="1"/>
</dbReference>
<dbReference type="EMBL" id="CP002444">
    <property type="protein sequence ID" value="ADU97262.1"/>
    <property type="molecule type" value="Genomic_DNA"/>
</dbReference>
<keyword evidence="5" id="KW-1185">Reference proteome</keyword>
<dbReference type="OrthoDB" id="9812389at2"/>
<name>E8T3D0_THEA1</name>
<organism evidence="4 5">
    <name type="scientific">Thermovibrio ammonificans (strain DSM 15698 / JCM 12110 / HB-1)</name>
    <dbReference type="NCBI Taxonomy" id="648996"/>
    <lineage>
        <taxon>Bacteria</taxon>
        <taxon>Pseudomonadati</taxon>
        <taxon>Aquificota</taxon>
        <taxon>Aquificia</taxon>
        <taxon>Desulfurobacteriales</taxon>
        <taxon>Desulfurobacteriaceae</taxon>
        <taxon>Thermovibrio</taxon>
    </lineage>
</organism>
<dbReference type="AlphaFoldDB" id="E8T3D0"/>
<dbReference type="InterPro" id="IPR015946">
    <property type="entry name" value="KH_dom-like_a/b"/>
</dbReference>
<gene>
    <name evidence="3" type="primary">khpA</name>
    <name evidence="4" type="ordered locus">Theam_1299</name>
</gene>
<comment type="function">
    <text evidence="3">A probable RNA-binding protein.</text>
</comment>
<reference evidence="4" key="1">
    <citation type="submission" date="2011-01" db="EMBL/GenBank/DDBJ databases">
        <title>Complete sequence of chromosome of Thermovibrio ammonificans HB-1.</title>
        <authorList>
            <consortium name="US DOE Joint Genome Institute"/>
            <person name="Lucas S."/>
            <person name="Copeland A."/>
            <person name="Lapidus A."/>
            <person name="Cheng J.-F."/>
            <person name="Goodwin L."/>
            <person name="Pitluck S."/>
            <person name="Davenport K."/>
            <person name="Detter J.C."/>
            <person name="Han C."/>
            <person name="Tapia R."/>
            <person name="Land M."/>
            <person name="Hauser L."/>
            <person name="Kyrpides N."/>
            <person name="Ivanova N."/>
            <person name="Ovchinnikova G."/>
            <person name="Vetriani C."/>
            <person name="Woyke T."/>
        </authorList>
    </citation>
    <scope>NUCLEOTIDE SEQUENCE [LARGE SCALE GENOMIC DNA]</scope>
    <source>
        <strain evidence="4">HB-1</strain>
    </source>
</reference>
<dbReference type="GO" id="GO:0003723">
    <property type="term" value="F:RNA binding"/>
    <property type="evidence" value="ECO:0007669"/>
    <property type="project" value="UniProtKB-UniRule"/>
</dbReference>
<dbReference type="KEGG" id="tam:Theam_1299"/>
<comment type="subcellular location">
    <subcellularLocation>
        <location evidence="3">Cytoplasm</location>
    </subcellularLocation>
</comment>
<evidence type="ECO:0000313" key="5">
    <source>
        <dbReference type="Proteomes" id="UP000006362"/>
    </source>
</evidence>
<sequence length="79" mass="8647">MSNLKEMVECVAKRLVDNPDAVQVTETEGERTIVIELKVDPKDLGKVIGRQGRTAKALRTLLSAAATKMGKRAVLEIIE</sequence>
<keyword evidence="1 3" id="KW-0963">Cytoplasm</keyword>
<dbReference type="GO" id="GO:0005737">
    <property type="term" value="C:cytoplasm"/>
    <property type="evidence" value="ECO:0007669"/>
    <property type="project" value="UniProtKB-SubCell"/>
</dbReference>
<evidence type="ECO:0000256" key="1">
    <source>
        <dbReference type="ARBA" id="ARBA00022490"/>
    </source>
</evidence>
<dbReference type="Proteomes" id="UP000006362">
    <property type="component" value="Chromosome"/>
</dbReference>
<evidence type="ECO:0000256" key="3">
    <source>
        <dbReference type="HAMAP-Rule" id="MF_00088"/>
    </source>
</evidence>
<dbReference type="Gene3D" id="3.30.300.20">
    <property type="match status" value="1"/>
</dbReference>
<dbReference type="InterPro" id="IPR020627">
    <property type="entry name" value="KhpA"/>
</dbReference>
<dbReference type="eggNOG" id="COG1837">
    <property type="taxonomic scope" value="Bacteria"/>
</dbReference>
<dbReference type="PANTHER" id="PTHR34654:SF1">
    <property type="entry name" value="RNA-BINDING PROTEIN KHPA"/>
    <property type="match status" value="1"/>
</dbReference>
<dbReference type="InterPro" id="IPR009019">
    <property type="entry name" value="KH_sf_prok-type"/>
</dbReference>
<proteinExistence type="inferred from homology"/>
<dbReference type="HAMAP" id="MF_00088">
    <property type="entry name" value="KhpA"/>
    <property type="match status" value="1"/>
</dbReference>
<comment type="similarity">
    <text evidence="3">Belongs to the KhpA RNA-binding protein family.</text>
</comment>
<dbReference type="CDD" id="cd22533">
    <property type="entry name" value="KH-II_YlqC-like"/>
    <property type="match status" value="1"/>
</dbReference>
<dbReference type="NCBIfam" id="NF001748">
    <property type="entry name" value="PRK00468.1"/>
    <property type="match status" value="1"/>
</dbReference>
<protein>
    <recommendedName>
        <fullName evidence="3">RNA-binding protein KhpA</fullName>
    </recommendedName>
    <alternativeName>
        <fullName evidence="3">KH-domain protein A</fullName>
    </alternativeName>
</protein>
<evidence type="ECO:0000256" key="2">
    <source>
        <dbReference type="ARBA" id="ARBA00022884"/>
    </source>
</evidence>
<dbReference type="Pfam" id="PF13083">
    <property type="entry name" value="KH_KhpA-B"/>
    <property type="match status" value="1"/>
</dbReference>
<evidence type="ECO:0000313" key="4">
    <source>
        <dbReference type="EMBL" id="ADU97262.1"/>
    </source>
</evidence>
<dbReference type="HOGENOM" id="CLU_132074_1_1_0"/>